<evidence type="ECO:0000313" key="3">
    <source>
        <dbReference type="Proteomes" id="UP001460270"/>
    </source>
</evidence>
<dbReference type="Proteomes" id="UP001460270">
    <property type="component" value="Unassembled WGS sequence"/>
</dbReference>
<reference evidence="3" key="1">
    <citation type="submission" date="2024-04" db="EMBL/GenBank/DDBJ databases">
        <title>Salinicola lusitanus LLJ914,a marine bacterium isolated from the Okinawa Trough.</title>
        <authorList>
            <person name="Li J."/>
        </authorList>
    </citation>
    <scope>NUCLEOTIDE SEQUENCE [LARGE SCALE GENOMIC DNA]</scope>
</reference>
<dbReference type="SUPFAM" id="SSF57997">
    <property type="entry name" value="Tropomyosin"/>
    <property type="match status" value="1"/>
</dbReference>
<gene>
    <name evidence="2" type="ORF">WMY93_009142</name>
</gene>
<keyword evidence="3" id="KW-1185">Reference proteome</keyword>
<evidence type="ECO:0008006" key="4">
    <source>
        <dbReference type="Google" id="ProtNLM"/>
    </source>
</evidence>
<name>A0AAW0PEJ5_9GOBI</name>
<accession>A0AAW0PEJ5</accession>
<dbReference type="Gene3D" id="3.30.70.1820">
    <property type="entry name" value="L1 transposable element, RRM domain"/>
    <property type="match status" value="1"/>
</dbReference>
<organism evidence="2 3">
    <name type="scientific">Mugilogobius chulae</name>
    <name type="common">yellowstripe goby</name>
    <dbReference type="NCBI Taxonomy" id="88201"/>
    <lineage>
        <taxon>Eukaryota</taxon>
        <taxon>Metazoa</taxon>
        <taxon>Chordata</taxon>
        <taxon>Craniata</taxon>
        <taxon>Vertebrata</taxon>
        <taxon>Euteleostomi</taxon>
        <taxon>Actinopterygii</taxon>
        <taxon>Neopterygii</taxon>
        <taxon>Teleostei</taxon>
        <taxon>Neoteleostei</taxon>
        <taxon>Acanthomorphata</taxon>
        <taxon>Gobiaria</taxon>
        <taxon>Gobiiformes</taxon>
        <taxon>Gobioidei</taxon>
        <taxon>Gobiidae</taxon>
        <taxon>Gobionellinae</taxon>
        <taxon>Mugilogobius</taxon>
    </lineage>
</organism>
<dbReference type="InterPro" id="IPR004244">
    <property type="entry name" value="Transposase_22"/>
</dbReference>
<proteinExistence type="predicted"/>
<dbReference type="EMBL" id="JBBPFD010000006">
    <property type="protein sequence ID" value="KAK7922240.1"/>
    <property type="molecule type" value="Genomic_DNA"/>
</dbReference>
<dbReference type="PANTHER" id="PTHR11505">
    <property type="entry name" value="L1 TRANSPOSABLE ELEMENT-RELATED"/>
    <property type="match status" value="1"/>
</dbReference>
<comment type="caution">
    <text evidence="2">The sequence shown here is derived from an EMBL/GenBank/DDBJ whole genome shotgun (WGS) entry which is preliminary data.</text>
</comment>
<feature type="coiled-coil region" evidence="1">
    <location>
        <begin position="38"/>
        <end position="86"/>
    </location>
</feature>
<dbReference type="Gene3D" id="1.20.5.340">
    <property type="match status" value="1"/>
</dbReference>
<dbReference type="AlphaFoldDB" id="A0AAW0PEJ5"/>
<protein>
    <recommendedName>
        <fullName evidence="4">Transposase element L1Md-A101/L1Md-A102/L1Md-A2</fullName>
    </recommendedName>
</protein>
<evidence type="ECO:0000256" key="1">
    <source>
        <dbReference type="SAM" id="Coils"/>
    </source>
</evidence>
<keyword evidence="1" id="KW-0175">Coiled coil</keyword>
<sequence length="219" mass="25573">MCREMATSIMEKIDQRFDAFDIRFQSLHSEQTDLKHRMDSQEQASSALERRVEELEGKCVDLAKHANQLQTKLHDLEARSRRHNIKIVGIPEGTEEGRPTDFVSRLIPELLGKEHFPRPVKIDRAHRTLQPKPAQGAKPRTILARIHHFQEKELILRCSRAQKGYDDVMQTLRDEGIKHTLHYPARLHVYWRDEKAPTVYKDVKEAAQSVEWHTSSSRE</sequence>
<evidence type="ECO:0000313" key="2">
    <source>
        <dbReference type="EMBL" id="KAK7922240.1"/>
    </source>
</evidence>